<dbReference type="AlphaFoldDB" id="A0A2Z3H1N7"/>
<keyword evidence="1 6" id="KW-0489">Methyltransferase</keyword>
<dbReference type="EMBL" id="CP025958">
    <property type="protein sequence ID" value="AWM37045.1"/>
    <property type="molecule type" value="Genomic_DNA"/>
</dbReference>
<dbReference type="GO" id="GO:0032259">
    <property type="term" value="P:methylation"/>
    <property type="evidence" value="ECO:0007669"/>
    <property type="project" value="UniProtKB-KW"/>
</dbReference>
<proteinExistence type="inferred from homology"/>
<dbReference type="NCBIfam" id="TIGR00675">
    <property type="entry name" value="dcm"/>
    <property type="match status" value="1"/>
</dbReference>
<dbReference type="Pfam" id="PF00145">
    <property type="entry name" value="DNA_methylase"/>
    <property type="match status" value="2"/>
</dbReference>
<dbReference type="PANTHER" id="PTHR10629">
    <property type="entry name" value="CYTOSINE-SPECIFIC METHYLTRANSFERASE"/>
    <property type="match status" value="1"/>
</dbReference>
<evidence type="ECO:0000256" key="9">
    <source>
        <dbReference type="SAM" id="MobiDB-lite"/>
    </source>
</evidence>
<feature type="region of interest" description="Disordered" evidence="9">
    <location>
        <begin position="315"/>
        <end position="337"/>
    </location>
</feature>
<dbReference type="GO" id="GO:0003886">
    <property type="term" value="F:DNA (cytosine-5-)-methyltransferase activity"/>
    <property type="evidence" value="ECO:0007669"/>
    <property type="project" value="UniProtKB-EC"/>
</dbReference>
<dbReference type="Gene3D" id="3.40.50.150">
    <property type="entry name" value="Vaccinia Virus protein VP39"/>
    <property type="match status" value="1"/>
</dbReference>
<evidence type="ECO:0000256" key="4">
    <source>
        <dbReference type="ARBA" id="ARBA00022747"/>
    </source>
</evidence>
<dbReference type="SUPFAM" id="SSF53335">
    <property type="entry name" value="S-adenosyl-L-methionine-dependent methyltransferases"/>
    <property type="match status" value="1"/>
</dbReference>
<feature type="active site" evidence="6">
    <location>
        <position position="71"/>
    </location>
</feature>
<dbReference type="REBASE" id="252444">
    <property type="entry name" value="M.Gob5831ORF8435P"/>
</dbReference>
<dbReference type="PROSITE" id="PS00094">
    <property type="entry name" value="C5_MTASE_1"/>
    <property type="match status" value="1"/>
</dbReference>
<keyword evidence="3 6" id="KW-0949">S-adenosyl-L-methionine</keyword>
<feature type="region of interest" description="Disordered" evidence="9">
    <location>
        <begin position="184"/>
        <end position="207"/>
    </location>
</feature>
<comment type="catalytic activity">
    <reaction evidence="5 8">
        <text>a 2'-deoxycytidine in DNA + S-adenosyl-L-methionine = a 5-methyl-2'-deoxycytidine in DNA + S-adenosyl-L-homocysteine + H(+)</text>
        <dbReference type="Rhea" id="RHEA:13681"/>
        <dbReference type="Rhea" id="RHEA-COMP:11369"/>
        <dbReference type="Rhea" id="RHEA-COMP:11370"/>
        <dbReference type="ChEBI" id="CHEBI:15378"/>
        <dbReference type="ChEBI" id="CHEBI:57856"/>
        <dbReference type="ChEBI" id="CHEBI:59789"/>
        <dbReference type="ChEBI" id="CHEBI:85452"/>
        <dbReference type="ChEBI" id="CHEBI:85454"/>
        <dbReference type="EC" id="2.1.1.37"/>
    </reaction>
</comment>
<dbReference type="OrthoDB" id="9813719at2"/>
<dbReference type="PROSITE" id="PS51679">
    <property type="entry name" value="SAM_MT_C5"/>
    <property type="match status" value="1"/>
</dbReference>
<dbReference type="Proteomes" id="UP000245802">
    <property type="component" value="Chromosome"/>
</dbReference>
<dbReference type="InterPro" id="IPR050390">
    <property type="entry name" value="C5-Methyltransferase"/>
</dbReference>
<evidence type="ECO:0000256" key="8">
    <source>
        <dbReference type="RuleBase" id="RU000417"/>
    </source>
</evidence>
<organism evidence="10 11">
    <name type="scientific">Gemmata obscuriglobus</name>
    <dbReference type="NCBI Taxonomy" id="114"/>
    <lineage>
        <taxon>Bacteria</taxon>
        <taxon>Pseudomonadati</taxon>
        <taxon>Planctomycetota</taxon>
        <taxon>Planctomycetia</taxon>
        <taxon>Gemmatales</taxon>
        <taxon>Gemmataceae</taxon>
        <taxon>Gemmata</taxon>
    </lineage>
</organism>
<evidence type="ECO:0000256" key="6">
    <source>
        <dbReference type="PROSITE-ProRule" id="PRU01016"/>
    </source>
</evidence>
<dbReference type="InterPro" id="IPR029063">
    <property type="entry name" value="SAM-dependent_MTases_sf"/>
</dbReference>
<evidence type="ECO:0000313" key="11">
    <source>
        <dbReference type="Proteomes" id="UP000245802"/>
    </source>
</evidence>
<evidence type="ECO:0000256" key="1">
    <source>
        <dbReference type="ARBA" id="ARBA00022603"/>
    </source>
</evidence>
<protein>
    <recommendedName>
        <fullName evidence="8">Cytosine-specific methyltransferase</fullName>
        <ecNumber evidence="8">2.1.1.37</ecNumber>
    </recommendedName>
</protein>
<evidence type="ECO:0000256" key="7">
    <source>
        <dbReference type="RuleBase" id="RU000416"/>
    </source>
</evidence>
<keyword evidence="11" id="KW-1185">Reference proteome</keyword>
<gene>
    <name evidence="10" type="ORF">C1280_08435</name>
</gene>
<dbReference type="InterPro" id="IPR001525">
    <property type="entry name" value="C5_MeTfrase"/>
</dbReference>
<dbReference type="InterPro" id="IPR018117">
    <property type="entry name" value="C5_DNA_meth_AS"/>
</dbReference>
<dbReference type="GO" id="GO:0044027">
    <property type="term" value="P:negative regulation of gene expression via chromosomal CpG island methylation"/>
    <property type="evidence" value="ECO:0007669"/>
    <property type="project" value="TreeGrafter"/>
</dbReference>
<reference evidence="10 11" key="1">
    <citation type="submission" date="2018-01" db="EMBL/GenBank/DDBJ databases">
        <title>G. obscuriglobus.</title>
        <authorList>
            <person name="Franke J."/>
            <person name="Blomberg W."/>
            <person name="Selmecki A."/>
        </authorList>
    </citation>
    <scope>NUCLEOTIDE SEQUENCE [LARGE SCALE GENOMIC DNA]</scope>
    <source>
        <strain evidence="10 11">DSM 5831</strain>
    </source>
</reference>
<comment type="similarity">
    <text evidence="6 7">Belongs to the class I-like SAM-binding methyltransferase superfamily. C5-methyltransferase family.</text>
</comment>
<feature type="region of interest" description="Disordered" evidence="9">
    <location>
        <begin position="352"/>
        <end position="375"/>
    </location>
</feature>
<evidence type="ECO:0000256" key="2">
    <source>
        <dbReference type="ARBA" id="ARBA00022679"/>
    </source>
</evidence>
<dbReference type="EC" id="2.1.1.37" evidence="8"/>
<keyword evidence="2 6" id="KW-0808">Transferase</keyword>
<dbReference type="RefSeq" id="WP_010033406.1">
    <property type="nucleotide sequence ID" value="NZ_CP025958.1"/>
</dbReference>
<dbReference type="Gene3D" id="3.90.120.10">
    <property type="entry name" value="DNA Methylase, subunit A, domain 2"/>
    <property type="match status" value="1"/>
</dbReference>
<accession>A0A2Z3H1N7</accession>
<evidence type="ECO:0000256" key="3">
    <source>
        <dbReference type="ARBA" id="ARBA00022691"/>
    </source>
</evidence>
<dbReference type="PANTHER" id="PTHR10629:SF52">
    <property type="entry name" value="DNA (CYTOSINE-5)-METHYLTRANSFERASE 1"/>
    <property type="match status" value="1"/>
</dbReference>
<dbReference type="GO" id="GO:0003677">
    <property type="term" value="F:DNA binding"/>
    <property type="evidence" value="ECO:0007669"/>
    <property type="project" value="TreeGrafter"/>
</dbReference>
<dbReference type="KEGG" id="gog:C1280_08435"/>
<dbReference type="PRINTS" id="PR00105">
    <property type="entry name" value="C5METTRFRASE"/>
</dbReference>
<keyword evidence="4" id="KW-0680">Restriction system</keyword>
<feature type="compositionally biased region" description="Polar residues" evidence="9">
    <location>
        <begin position="315"/>
        <end position="326"/>
    </location>
</feature>
<name>A0A2Z3H1N7_9BACT</name>
<evidence type="ECO:0000256" key="5">
    <source>
        <dbReference type="ARBA" id="ARBA00047422"/>
    </source>
</evidence>
<evidence type="ECO:0000313" key="10">
    <source>
        <dbReference type="EMBL" id="AWM37045.1"/>
    </source>
</evidence>
<dbReference type="GO" id="GO:0009307">
    <property type="term" value="P:DNA restriction-modification system"/>
    <property type="evidence" value="ECO:0007669"/>
    <property type="project" value="UniProtKB-KW"/>
</dbReference>
<sequence length="489" mass="52672">MRYGSVCSGIEAATAAWHPLGWQPIFFSEIDNFPRAVLAHHYPHTPCHGDFTTIGKDTYDPIDLLVGGTPCQSFSVAGLRKGLADERGNLTLEFVRLAQRLQPRWLVWENVPGVLSQDRGRAFGSFLGGLAELGYGFAYRVLDAQHFGVPQRRRRVFVVGYLGDWRPAATVLFEREGLLRDITPRREAGKSPTGTLSASAGRSRGAGTDHAMIAPPVGFETGPQGGGFSDLAPTLDTRCKDGPIRNQLGMGVVHPQHGDAIASALRRRNQSRGVDSDCTDTLIAHSLRGEGFDASEDGTGRGTPLAPVAFDTAQLTSKSNRSNPQQGDPCHTLHSGNTHHVAIPINMQAAAKNGKKSPNGYGVGEPGDPAPTLGANDQHAVACFKGGQGSQARSVGYSEHLAPTLPSADSGSNRTPTLMQGMSVRRLTPRECERLQGFPDDYTLVPYRGKPAADGPRYKALGNSMAVPVMRWIGERIQMVERLRPEEAE</sequence>